<gene>
    <name evidence="1" type="primary">yciB_1</name>
    <name evidence="1" type="ORF">CROST_007810</name>
</gene>
<dbReference type="KEGG" id="crw:CROST_007810"/>
<sequence length="204" mass="23361">MEKKSLSNSNKAIIFNTDFVASAIIPIIIFYVFNKFNMTLQGVTLSGVWSIGIILFNFVKSHRVNALAIISGIISIIGLIGTLLSKNPTFYLISPIIQDTLISIIFFISLFLKKSLIQVIVEQSYFKNASEDTKRNPRYLRTWRILTFSWGLLALSQAVVRLILLHYLSMSSYYTIGMLYGNISTPLFIAFTIAFPKWYWHRKK</sequence>
<evidence type="ECO:0000313" key="2">
    <source>
        <dbReference type="Proteomes" id="UP000190951"/>
    </source>
</evidence>
<dbReference type="NCBIfam" id="NF041646">
    <property type="entry name" value="VC0807_fam"/>
    <property type="match status" value="1"/>
</dbReference>
<dbReference type="STRING" id="84029.CROST_15760"/>
<dbReference type="Proteomes" id="UP000190951">
    <property type="component" value="Chromosome"/>
</dbReference>
<reference evidence="1 2" key="1">
    <citation type="submission" date="2022-04" db="EMBL/GenBank/DDBJ databases">
        <title>Genome sequence of C. roseum typestrain.</title>
        <authorList>
            <person name="Poehlein A."/>
            <person name="Schoch T."/>
            <person name="Duerre P."/>
            <person name="Daniel R."/>
        </authorList>
    </citation>
    <scope>NUCLEOTIDE SEQUENCE [LARGE SCALE GENOMIC DNA]</scope>
    <source>
        <strain evidence="1 2">DSM 7320</strain>
    </source>
</reference>
<protein>
    <submittedName>
        <fullName evidence="1">Intracellular septation protein A</fullName>
    </submittedName>
</protein>
<keyword evidence="2" id="KW-1185">Reference proteome</keyword>
<dbReference type="AlphaFoldDB" id="A0A1S8MC80"/>
<evidence type="ECO:0000313" key="1">
    <source>
        <dbReference type="EMBL" id="URZ10073.1"/>
    </source>
</evidence>
<proteinExistence type="predicted"/>
<accession>A0A1S8MC80</accession>
<dbReference type="RefSeq" id="WP_077833073.1">
    <property type="nucleotide sequence ID" value="NZ_CP096983.1"/>
</dbReference>
<organism evidence="1 2">
    <name type="scientific">Clostridium felsineum</name>
    <dbReference type="NCBI Taxonomy" id="36839"/>
    <lineage>
        <taxon>Bacteria</taxon>
        <taxon>Bacillati</taxon>
        <taxon>Bacillota</taxon>
        <taxon>Clostridia</taxon>
        <taxon>Eubacteriales</taxon>
        <taxon>Clostridiaceae</taxon>
        <taxon>Clostridium</taxon>
    </lineage>
</organism>
<dbReference type="EMBL" id="CP096983">
    <property type="protein sequence ID" value="URZ10073.1"/>
    <property type="molecule type" value="Genomic_DNA"/>
</dbReference>
<name>A0A1S8MC80_9CLOT</name>